<proteinExistence type="predicted"/>
<dbReference type="Pfam" id="PF08450">
    <property type="entry name" value="SGL"/>
    <property type="match status" value="1"/>
</dbReference>
<keyword evidence="1" id="KW-0378">Hydrolase</keyword>
<accession>A0A5D4XSB8</accession>
<reference evidence="3 4" key="1">
    <citation type="submission" date="2019-08" db="EMBL/GenBank/DDBJ databases">
        <title>Luteimonas viscosus sp. nov., isolated from soil of a sunflower field.</title>
        <authorList>
            <person name="Jianli Z."/>
            <person name="Ying Z."/>
        </authorList>
    </citation>
    <scope>NUCLEOTIDE SEQUENCE [LARGE SCALE GENOMIC DNA]</scope>
    <source>
        <strain evidence="3 4">XBU10</strain>
    </source>
</reference>
<comment type="caution">
    <text evidence="3">The sequence shown here is derived from an EMBL/GenBank/DDBJ whole genome shotgun (WGS) entry which is preliminary data.</text>
</comment>
<dbReference type="SUPFAM" id="SSF63829">
    <property type="entry name" value="Calcium-dependent phosphotriesterase"/>
    <property type="match status" value="1"/>
</dbReference>
<evidence type="ECO:0000259" key="2">
    <source>
        <dbReference type="Pfam" id="PF08450"/>
    </source>
</evidence>
<sequence>MTTFETVGQLTSFDPAFADVVDPAARVEKLTGDEFSWSEGPTWVKAGFLLFNDPPENRMFRWSEADGLSVFLDPSGHAGAPIEGVREAGANGLYTEAAGTVLVADSGNRLVARMDPADKSRTTLAERYDGKRFSSPNDVVARGDGSVFFTDPPYGFREFDESSLKEQPVNGIYRIDADGTVHLVDDSLNRPNGLAFSPDGNTLYVANSDDKRPIWMAYTLDAAGDVTGSRVFADATDLMDEGVHGLPDGLAVSTGGLVFATGPGGVLVMNAEGKRLGRIETGSAIANCAFGDDGKTLYMTSHKFLARVPLKVAGLGFQN</sequence>
<dbReference type="Gene3D" id="2.120.10.30">
    <property type="entry name" value="TolB, C-terminal domain"/>
    <property type="match status" value="1"/>
</dbReference>
<feature type="domain" description="SMP-30/Gluconolactonase/LRE-like region" evidence="2">
    <location>
        <begin position="37"/>
        <end position="302"/>
    </location>
</feature>
<dbReference type="PANTHER" id="PTHR47572:SF4">
    <property type="entry name" value="LACTONASE DRP35"/>
    <property type="match status" value="1"/>
</dbReference>
<dbReference type="InterPro" id="IPR051262">
    <property type="entry name" value="SMP-30/CGR1_Lactonase"/>
</dbReference>
<dbReference type="InterPro" id="IPR013658">
    <property type="entry name" value="SGL"/>
</dbReference>
<keyword evidence="4" id="KW-1185">Reference proteome</keyword>
<evidence type="ECO:0000313" key="4">
    <source>
        <dbReference type="Proteomes" id="UP000324973"/>
    </source>
</evidence>
<evidence type="ECO:0000256" key="1">
    <source>
        <dbReference type="ARBA" id="ARBA00022801"/>
    </source>
</evidence>
<organism evidence="3 4">
    <name type="scientific">Luteimonas viscosa</name>
    <dbReference type="NCBI Taxonomy" id="1132694"/>
    <lineage>
        <taxon>Bacteria</taxon>
        <taxon>Pseudomonadati</taxon>
        <taxon>Pseudomonadota</taxon>
        <taxon>Gammaproteobacteria</taxon>
        <taxon>Lysobacterales</taxon>
        <taxon>Lysobacteraceae</taxon>
        <taxon>Luteimonas</taxon>
    </lineage>
</organism>
<name>A0A5D4XSB8_9GAMM</name>
<gene>
    <name evidence="3" type="ORF">FZO89_03520</name>
</gene>
<dbReference type="AlphaFoldDB" id="A0A5D4XSB8"/>
<protein>
    <submittedName>
        <fullName evidence="3">SMP-30/gluconolactonase/LRE family protein</fullName>
    </submittedName>
</protein>
<evidence type="ECO:0000313" key="3">
    <source>
        <dbReference type="EMBL" id="TYT27469.1"/>
    </source>
</evidence>
<dbReference type="PANTHER" id="PTHR47572">
    <property type="entry name" value="LIPOPROTEIN-RELATED"/>
    <property type="match status" value="1"/>
</dbReference>
<dbReference type="InterPro" id="IPR011042">
    <property type="entry name" value="6-blade_b-propeller_TolB-like"/>
</dbReference>
<dbReference type="OrthoDB" id="241638at2"/>
<dbReference type="EMBL" id="VTFT01000001">
    <property type="protein sequence ID" value="TYT27469.1"/>
    <property type="molecule type" value="Genomic_DNA"/>
</dbReference>
<dbReference type="GO" id="GO:0016787">
    <property type="term" value="F:hydrolase activity"/>
    <property type="evidence" value="ECO:0007669"/>
    <property type="project" value="UniProtKB-KW"/>
</dbReference>
<dbReference type="Proteomes" id="UP000324973">
    <property type="component" value="Unassembled WGS sequence"/>
</dbReference>